<reference evidence="1 2" key="1">
    <citation type="journal article" date="2004" name="Science">
        <title>The genome of the diatom Thalassiosira pseudonana: ecology, evolution, and metabolism.</title>
        <authorList>
            <person name="Armbrust E.V."/>
            <person name="Berges J.A."/>
            <person name="Bowler C."/>
            <person name="Green B.R."/>
            <person name="Martinez D."/>
            <person name="Putnam N.H."/>
            <person name="Zhou S."/>
            <person name="Allen A.E."/>
            <person name="Apt K.E."/>
            <person name="Bechner M."/>
            <person name="Brzezinski M.A."/>
            <person name="Chaal B.K."/>
            <person name="Chiovitti A."/>
            <person name="Davis A.K."/>
            <person name="Demarest M.S."/>
            <person name="Detter J.C."/>
            <person name="Glavina T."/>
            <person name="Goodstein D."/>
            <person name="Hadi M.Z."/>
            <person name="Hellsten U."/>
            <person name="Hildebrand M."/>
            <person name="Jenkins B.D."/>
            <person name="Jurka J."/>
            <person name="Kapitonov V.V."/>
            <person name="Kroger N."/>
            <person name="Lau W.W."/>
            <person name="Lane T.W."/>
            <person name="Larimer F.W."/>
            <person name="Lippmeier J.C."/>
            <person name="Lucas S."/>
            <person name="Medina M."/>
            <person name="Montsant A."/>
            <person name="Obornik M."/>
            <person name="Parker M.S."/>
            <person name="Palenik B."/>
            <person name="Pazour G.J."/>
            <person name="Richardson P.M."/>
            <person name="Rynearson T.A."/>
            <person name="Saito M.A."/>
            <person name="Schwartz D.C."/>
            <person name="Thamatrakoln K."/>
            <person name="Valentin K."/>
            <person name="Vardi A."/>
            <person name="Wilkerson F.P."/>
            <person name="Rokhsar D.S."/>
        </authorList>
    </citation>
    <scope>NUCLEOTIDE SEQUENCE [LARGE SCALE GENOMIC DNA]</scope>
    <source>
        <strain evidence="1 2">CCMP1335</strain>
    </source>
</reference>
<dbReference type="OMA" id="HLCENGM"/>
<dbReference type="KEGG" id="tps:THAPSDRAFT_8338"/>
<keyword evidence="2" id="KW-1185">Reference proteome</keyword>
<gene>
    <name evidence="1" type="ORF">THAPSDRAFT_8338</name>
</gene>
<organism evidence="1 2">
    <name type="scientific">Thalassiosira pseudonana</name>
    <name type="common">Marine diatom</name>
    <name type="synonym">Cyclotella nana</name>
    <dbReference type="NCBI Taxonomy" id="35128"/>
    <lineage>
        <taxon>Eukaryota</taxon>
        <taxon>Sar</taxon>
        <taxon>Stramenopiles</taxon>
        <taxon>Ochrophyta</taxon>
        <taxon>Bacillariophyta</taxon>
        <taxon>Coscinodiscophyceae</taxon>
        <taxon>Thalassiosirophycidae</taxon>
        <taxon>Thalassiosirales</taxon>
        <taxon>Thalassiosiraceae</taxon>
        <taxon>Thalassiosira</taxon>
    </lineage>
</organism>
<sequence>MRHCDKDVKRKTANGKIRTTDNRDFFGDGHCSSLGKKRSEYIATLFVDNDEYQDLLDGDADAVTTVDVEGVPPVPIVNVSLDVAKPQFPTPLKLYALNDARYNKNPTKEHKNFREVETITPLADQFHLDIDERFGVNEEGELATDYFKRLSKSVQMNLKAMLNGTDSASLDEDELDIYHLCENGMTVVNWKHSLIPTLSRALGCGGDEGCPKKWRSSDFDTLWVITFQYSLDGSIGASSSGSRRNHKTVGIQASGSMTGNWNITAQLWNEEFDQE</sequence>
<accession>B8C974</accession>
<evidence type="ECO:0000313" key="2">
    <source>
        <dbReference type="Proteomes" id="UP000001449"/>
    </source>
</evidence>
<dbReference type="InParanoid" id="B8C974"/>
<dbReference type="AlphaFoldDB" id="B8C974"/>
<dbReference type="PaxDb" id="35128-Thaps8338"/>
<protein>
    <submittedName>
        <fullName evidence="1">Uncharacterized protein</fullName>
    </submittedName>
</protein>
<dbReference type="HOGENOM" id="CLU_1013677_0_0_1"/>
<proteinExistence type="predicted"/>
<dbReference type="RefSeq" id="XP_002292607.1">
    <property type="nucleotide sequence ID" value="XM_002292571.1"/>
</dbReference>
<name>B8C974_THAPS</name>
<reference evidence="1 2" key="2">
    <citation type="journal article" date="2008" name="Nature">
        <title>The Phaeodactylum genome reveals the evolutionary history of diatom genomes.</title>
        <authorList>
            <person name="Bowler C."/>
            <person name="Allen A.E."/>
            <person name="Badger J.H."/>
            <person name="Grimwood J."/>
            <person name="Jabbari K."/>
            <person name="Kuo A."/>
            <person name="Maheswari U."/>
            <person name="Martens C."/>
            <person name="Maumus F."/>
            <person name="Otillar R.P."/>
            <person name="Rayko E."/>
            <person name="Salamov A."/>
            <person name="Vandepoele K."/>
            <person name="Beszteri B."/>
            <person name="Gruber A."/>
            <person name="Heijde M."/>
            <person name="Katinka M."/>
            <person name="Mock T."/>
            <person name="Valentin K."/>
            <person name="Verret F."/>
            <person name="Berges J.A."/>
            <person name="Brownlee C."/>
            <person name="Cadoret J.P."/>
            <person name="Chiovitti A."/>
            <person name="Choi C.J."/>
            <person name="Coesel S."/>
            <person name="De Martino A."/>
            <person name="Detter J.C."/>
            <person name="Durkin C."/>
            <person name="Falciatore A."/>
            <person name="Fournet J."/>
            <person name="Haruta M."/>
            <person name="Huysman M.J."/>
            <person name="Jenkins B.D."/>
            <person name="Jiroutova K."/>
            <person name="Jorgensen R.E."/>
            <person name="Joubert Y."/>
            <person name="Kaplan A."/>
            <person name="Kroger N."/>
            <person name="Kroth P.G."/>
            <person name="La Roche J."/>
            <person name="Lindquist E."/>
            <person name="Lommer M."/>
            <person name="Martin-Jezequel V."/>
            <person name="Lopez P.J."/>
            <person name="Lucas S."/>
            <person name="Mangogna M."/>
            <person name="McGinnis K."/>
            <person name="Medlin L.K."/>
            <person name="Montsant A."/>
            <person name="Oudot-Le Secq M.P."/>
            <person name="Napoli C."/>
            <person name="Obornik M."/>
            <person name="Parker M.S."/>
            <person name="Petit J.L."/>
            <person name="Porcel B.M."/>
            <person name="Poulsen N."/>
            <person name="Robison M."/>
            <person name="Rychlewski L."/>
            <person name="Rynearson T.A."/>
            <person name="Schmutz J."/>
            <person name="Shapiro H."/>
            <person name="Siaut M."/>
            <person name="Stanley M."/>
            <person name="Sussman M.R."/>
            <person name="Taylor A.R."/>
            <person name="Vardi A."/>
            <person name="von Dassow P."/>
            <person name="Vyverman W."/>
            <person name="Willis A."/>
            <person name="Wyrwicz L.S."/>
            <person name="Rokhsar D.S."/>
            <person name="Weissenbach J."/>
            <person name="Armbrust E.V."/>
            <person name="Green B.R."/>
            <person name="Van de Peer Y."/>
            <person name="Grigoriev I.V."/>
        </authorList>
    </citation>
    <scope>NUCLEOTIDE SEQUENCE [LARGE SCALE GENOMIC DNA]</scope>
    <source>
        <strain evidence="1 2">CCMP1335</strain>
    </source>
</reference>
<evidence type="ECO:0000313" key="1">
    <source>
        <dbReference type="EMBL" id="EED89803.1"/>
    </source>
</evidence>
<dbReference type="GeneID" id="7447043"/>
<dbReference type="Proteomes" id="UP000001449">
    <property type="component" value="Chromosome 10"/>
</dbReference>
<dbReference type="eggNOG" id="ENOG502RFWJ">
    <property type="taxonomic scope" value="Eukaryota"/>
</dbReference>
<dbReference type="EMBL" id="CM000646">
    <property type="protein sequence ID" value="EED89803.1"/>
    <property type="molecule type" value="Genomic_DNA"/>
</dbReference>